<dbReference type="PIRSF" id="PIRSF000535">
    <property type="entry name" value="1PFK/6PFK/LacC"/>
    <property type="match status" value="1"/>
</dbReference>
<evidence type="ECO:0000313" key="11">
    <source>
        <dbReference type="Proteomes" id="UP000683246"/>
    </source>
</evidence>
<evidence type="ECO:0000256" key="5">
    <source>
        <dbReference type="ARBA" id="ARBA00022840"/>
    </source>
</evidence>
<dbReference type="AlphaFoldDB" id="A0A8J8MN38"/>
<dbReference type="KEGG" id="vpy:HZI73_20165"/>
<dbReference type="EC" id="2.7.1.144" evidence="7"/>
<dbReference type="Proteomes" id="UP000683246">
    <property type="component" value="Chromosome"/>
</dbReference>
<organism evidence="10 11">
    <name type="scientific">Vallitalea pronyensis</name>
    <dbReference type="NCBI Taxonomy" id="1348613"/>
    <lineage>
        <taxon>Bacteria</taxon>
        <taxon>Bacillati</taxon>
        <taxon>Bacillota</taxon>
        <taxon>Clostridia</taxon>
        <taxon>Lachnospirales</taxon>
        <taxon>Vallitaleaceae</taxon>
        <taxon>Vallitalea</taxon>
    </lineage>
</organism>
<reference evidence="10" key="1">
    <citation type="submission" date="2020-07" db="EMBL/GenBank/DDBJ databases">
        <title>Vallitalea pronyensis genome.</title>
        <authorList>
            <person name="Postec A."/>
        </authorList>
    </citation>
    <scope>NUCLEOTIDE SEQUENCE</scope>
    <source>
        <strain evidence="10">FatNI3</strain>
    </source>
</reference>
<dbReference type="Gene3D" id="3.40.1190.20">
    <property type="match status" value="1"/>
</dbReference>
<dbReference type="InterPro" id="IPR022463">
    <property type="entry name" value="1-PFruKinase"/>
</dbReference>
<proteinExistence type="inferred from homology"/>
<dbReference type="InterPro" id="IPR017583">
    <property type="entry name" value="Tagatose/fructose_Pkinase"/>
</dbReference>
<evidence type="ECO:0000256" key="2">
    <source>
        <dbReference type="ARBA" id="ARBA00022679"/>
    </source>
</evidence>
<dbReference type="InterPro" id="IPR029056">
    <property type="entry name" value="Ribokinase-like"/>
</dbReference>
<evidence type="ECO:0000256" key="4">
    <source>
        <dbReference type="ARBA" id="ARBA00022777"/>
    </source>
</evidence>
<dbReference type="EMBL" id="CP058649">
    <property type="protein sequence ID" value="QUI24472.1"/>
    <property type="molecule type" value="Genomic_DNA"/>
</dbReference>
<dbReference type="GO" id="GO:0044281">
    <property type="term" value="P:small molecule metabolic process"/>
    <property type="evidence" value="ECO:0007669"/>
    <property type="project" value="UniProtKB-ARBA"/>
</dbReference>
<dbReference type="GO" id="GO:0005829">
    <property type="term" value="C:cytosol"/>
    <property type="evidence" value="ECO:0007669"/>
    <property type="project" value="TreeGrafter"/>
</dbReference>
<dbReference type="GO" id="GO:0008662">
    <property type="term" value="F:1-phosphofructokinase activity"/>
    <property type="evidence" value="ECO:0007669"/>
    <property type="project" value="UniProtKB-UniRule"/>
</dbReference>
<accession>A0A8J8MN38</accession>
<dbReference type="NCBIfam" id="TIGR03828">
    <property type="entry name" value="pfkB"/>
    <property type="match status" value="1"/>
</dbReference>
<dbReference type="CDD" id="cd01164">
    <property type="entry name" value="FruK_PfkB_like"/>
    <property type="match status" value="1"/>
</dbReference>
<dbReference type="PANTHER" id="PTHR46566:SF1">
    <property type="entry name" value="1-PHOSPHOFRUCTOKINASE"/>
    <property type="match status" value="1"/>
</dbReference>
<dbReference type="InterPro" id="IPR011611">
    <property type="entry name" value="PfkB_dom"/>
</dbReference>
<evidence type="ECO:0000256" key="8">
    <source>
        <dbReference type="RuleBase" id="RU369061"/>
    </source>
</evidence>
<dbReference type="GO" id="GO:0005988">
    <property type="term" value="P:lactose metabolic process"/>
    <property type="evidence" value="ECO:0007669"/>
    <property type="project" value="UniProtKB-KW"/>
</dbReference>
<keyword evidence="4 8" id="KW-0418">Kinase</keyword>
<dbReference type="PANTHER" id="PTHR46566">
    <property type="entry name" value="1-PHOSPHOFRUCTOKINASE-RELATED"/>
    <property type="match status" value="1"/>
</dbReference>
<keyword evidence="3 7" id="KW-0547">Nucleotide-binding</keyword>
<evidence type="ECO:0000256" key="1">
    <source>
        <dbReference type="ARBA" id="ARBA00005380"/>
    </source>
</evidence>
<keyword evidence="7" id="KW-0423">Lactose metabolism</keyword>
<keyword evidence="11" id="KW-1185">Reference proteome</keyword>
<evidence type="ECO:0000313" key="10">
    <source>
        <dbReference type="EMBL" id="QUI24472.1"/>
    </source>
</evidence>
<dbReference type="Pfam" id="PF00294">
    <property type="entry name" value="PfkB"/>
    <property type="match status" value="1"/>
</dbReference>
<dbReference type="GO" id="GO:2001059">
    <property type="term" value="P:D-tagatose 6-phosphate catabolic process"/>
    <property type="evidence" value="ECO:0007669"/>
    <property type="project" value="UniProtKB-UniPathway"/>
</dbReference>
<sequence length="316" mass="35095">MITTITLNPAIDRTIVVDECTLGKVHRIKSSREDIGGKGINVAKVINLLKGDTTAIGFLGYENKNKIEAFLHQEKIQADFIHIHDRTRVNTKVVDLKHRTTTEFNESGFRIHKDHIEQIKQKVVDYAKSSDYMIFSGSMPEGCPMGLYKELIALVKGDTRVVLDADGALLREGVKASPFLIKPNIHELQNTFGIKVESIRDIVKGALDIVTTFRIQWVLVSMGKDGSILVSRNKILLAKPIKVDVKSSVGAGDSMLGGFIYSYSREEDPMKALKDGTVCGTLAVTKEGTQLFNLEQVKAMQSKVIINDVSQHYLHD</sequence>
<comment type="catalytic activity">
    <reaction evidence="7">
        <text>D-tagatofuranose 6-phosphate + ATP = D-tagatofuranose 1,6-bisphosphate + ADP + H(+)</text>
        <dbReference type="Rhea" id="RHEA:12420"/>
        <dbReference type="ChEBI" id="CHEBI:15378"/>
        <dbReference type="ChEBI" id="CHEBI:30616"/>
        <dbReference type="ChEBI" id="CHEBI:58694"/>
        <dbReference type="ChEBI" id="CHEBI:58695"/>
        <dbReference type="ChEBI" id="CHEBI:456216"/>
        <dbReference type="EC" id="2.7.1.144"/>
    </reaction>
</comment>
<comment type="similarity">
    <text evidence="7">Belongs to the carbohydrate kinase PfkB family. LacC subfamily.</text>
</comment>
<comment type="pathway">
    <text evidence="7">Carbohydrate metabolism; D-tagatose 6-phosphate degradation; D-glyceraldehyde 3-phosphate and glycerone phosphate from D-tagatose 6-phosphate: step 1/2.</text>
</comment>
<feature type="domain" description="Carbohydrate kinase PfkB" evidence="9">
    <location>
        <begin position="8"/>
        <end position="291"/>
    </location>
</feature>
<dbReference type="PROSITE" id="PS00584">
    <property type="entry name" value="PFKB_KINASES_2"/>
    <property type="match status" value="1"/>
</dbReference>
<dbReference type="UniPathway" id="UPA00704">
    <property type="reaction ID" value="UER00715"/>
</dbReference>
<keyword evidence="5 7" id="KW-0067">ATP-binding</keyword>
<dbReference type="GO" id="GO:0016052">
    <property type="term" value="P:carbohydrate catabolic process"/>
    <property type="evidence" value="ECO:0007669"/>
    <property type="project" value="UniProtKB-ARBA"/>
</dbReference>
<dbReference type="RefSeq" id="WP_212695165.1">
    <property type="nucleotide sequence ID" value="NZ_CP058649.1"/>
</dbReference>
<dbReference type="FunFam" id="3.40.1190.20:FF:000001">
    <property type="entry name" value="Phosphofructokinase"/>
    <property type="match status" value="1"/>
</dbReference>
<comment type="similarity">
    <text evidence="1">Belongs to the carbohydrate kinase pfkB family.</text>
</comment>
<evidence type="ECO:0000256" key="3">
    <source>
        <dbReference type="ARBA" id="ARBA00022741"/>
    </source>
</evidence>
<protein>
    <recommendedName>
        <fullName evidence="7">Tagatose-6-phosphate kinase</fullName>
        <ecNumber evidence="7">2.7.1.144</ecNumber>
    </recommendedName>
</protein>
<name>A0A8J8MN38_9FIRM</name>
<evidence type="ECO:0000256" key="7">
    <source>
        <dbReference type="PIRNR" id="PIRNR000535"/>
    </source>
</evidence>
<dbReference type="GO" id="GO:0005524">
    <property type="term" value="F:ATP binding"/>
    <property type="evidence" value="ECO:0007669"/>
    <property type="project" value="UniProtKB-UniRule"/>
</dbReference>
<dbReference type="InterPro" id="IPR002173">
    <property type="entry name" value="Carboh/pur_kinase_PfkB_CS"/>
</dbReference>
<comment type="catalytic activity">
    <reaction evidence="6 8">
        <text>beta-D-fructose 1-phosphate + ATP = beta-D-fructose 1,6-bisphosphate + ADP + H(+)</text>
        <dbReference type="Rhea" id="RHEA:14213"/>
        <dbReference type="ChEBI" id="CHEBI:15378"/>
        <dbReference type="ChEBI" id="CHEBI:30616"/>
        <dbReference type="ChEBI" id="CHEBI:32966"/>
        <dbReference type="ChEBI" id="CHEBI:138881"/>
        <dbReference type="ChEBI" id="CHEBI:456216"/>
        <dbReference type="EC" id="2.7.1.56"/>
    </reaction>
</comment>
<dbReference type="SUPFAM" id="SSF53613">
    <property type="entry name" value="Ribokinase-like"/>
    <property type="match status" value="1"/>
</dbReference>
<gene>
    <name evidence="10" type="primary">pfkB</name>
    <name evidence="10" type="ORF">HZI73_20165</name>
</gene>
<evidence type="ECO:0000256" key="6">
    <source>
        <dbReference type="ARBA" id="ARBA00047745"/>
    </source>
</evidence>
<dbReference type="GO" id="GO:0009024">
    <property type="term" value="F:tagatose-6-phosphate kinase activity"/>
    <property type="evidence" value="ECO:0007669"/>
    <property type="project" value="UniProtKB-EC"/>
</dbReference>
<keyword evidence="2 7" id="KW-0808">Transferase</keyword>
<evidence type="ECO:0000259" key="9">
    <source>
        <dbReference type="Pfam" id="PF00294"/>
    </source>
</evidence>
<comment type="function">
    <text evidence="8">Catalyzes the ATP-dependent phosphorylation of fructose-l-phosphate to fructose-l,6-bisphosphate.</text>
</comment>
<dbReference type="NCBIfam" id="TIGR03168">
    <property type="entry name" value="1-PFK"/>
    <property type="match status" value="1"/>
</dbReference>